<keyword evidence="2" id="KW-0274">FAD</keyword>
<keyword evidence="3" id="KW-0560">Oxidoreductase</keyword>
<dbReference type="Pfam" id="PF01494">
    <property type="entry name" value="FAD_binding_3"/>
    <property type="match status" value="1"/>
</dbReference>
<organism evidence="5 6">
    <name type="scientific">Colletotrichum kahawae</name>
    <name type="common">Coffee berry disease fungus</name>
    <dbReference type="NCBI Taxonomy" id="34407"/>
    <lineage>
        <taxon>Eukaryota</taxon>
        <taxon>Fungi</taxon>
        <taxon>Dikarya</taxon>
        <taxon>Ascomycota</taxon>
        <taxon>Pezizomycotina</taxon>
        <taxon>Sordariomycetes</taxon>
        <taxon>Hypocreomycetidae</taxon>
        <taxon>Glomerellales</taxon>
        <taxon>Glomerellaceae</taxon>
        <taxon>Colletotrichum</taxon>
        <taxon>Colletotrichum gloeosporioides species complex</taxon>
    </lineage>
</organism>
<evidence type="ECO:0000313" key="6">
    <source>
        <dbReference type="Proteomes" id="UP001281614"/>
    </source>
</evidence>
<dbReference type="Gene3D" id="3.30.9.10">
    <property type="entry name" value="D-Amino Acid Oxidase, subunit A, domain 2"/>
    <property type="match status" value="1"/>
</dbReference>
<evidence type="ECO:0000256" key="3">
    <source>
        <dbReference type="ARBA" id="ARBA00023002"/>
    </source>
</evidence>
<sequence>MGLSNELTFEECLRDIGLEDEALRLAIRRPSCLSMRFAHSVTGWEYGRVQAWGENPAVAAKVKETSPSEYCDLTQRHLEPLLVRFALIVDPAEPDLGNCSGKAGDLGRALARDTLHTMGSIKPAGVKACNVLLRADLNKYMNKERVAALHWVANPGFSTFPGLIGHLRAVRPCDEWVMVAFGPGGSNPFEGLELSDPKLVACVREMVGDDSLPVEIIAMDPWTVRESVATEYSKASSDAYLLGDAAHRHPPAVGLGSNTCIQDAYNLAWKVAFVSKGVAGPSLLQTYSQERQPVGAALVRESNTQLNPNNALWSVLGLNASSAETDQQEVSELGRQRMLDVFGGRICTKF</sequence>
<dbReference type="Proteomes" id="UP001281614">
    <property type="component" value="Unassembled WGS sequence"/>
</dbReference>
<dbReference type="PANTHER" id="PTHR43004:SF8">
    <property type="entry name" value="FAD-BINDING DOMAIN-CONTAINING PROTEIN-RELATED"/>
    <property type="match status" value="1"/>
</dbReference>
<keyword evidence="1" id="KW-0285">Flavoprotein</keyword>
<dbReference type="SUPFAM" id="SSF51905">
    <property type="entry name" value="FAD/NAD(P)-binding domain"/>
    <property type="match status" value="1"/>
</dbReference>
<dbReference type="Gene3D" id="3.50.50.60">
    <property type="entry name" value="FAD/NAD(P)-binding domain"/>
    <property type="match status" value="1"/>
</dbReference>
<dbReference type="InterPro" id="IPR050641">
    <property type="entry name" value="RIFMO-like"/>
</dbReference>
<dbReference type="AlphaFoldDB" id="A0AAD9Y539"/>
<dbReference type="PRINTS" id="PR00420">
    <property type="entry name" value="RNGMNOXGNASE"/>
</dbReference>
<evidence type="ECO:0000259" key="4">
    <source>
        <dbReference type="Pfam" id="PF01494"/>
    </source>
</evidence>
<gene>
    <name evidence="5" type="ORF">CKAH01_18854</name>
</gene>
<reference evidence="5" key="1">
    <citation type="submission" date="2023-02" db="EMBL/GenBank/DDBJ databases">
        <title>Colletotrichum kahawae CIFC_Que2 genome sequencing and assembly.</title>
        <authorList>
            <person name="Baroncelli R."/>
        </authorList>
    </citation>
    <scope>NUCLEOTIDE SEQUENCE</scope>
    <source>
        <strain evidence="5">CIFC_Que2</strain>
    </source>
</reference>
<comment type="caution">
    <text evidence="5">The sequence shown here is derived from an EMBL/GenBank/DDBJ whole genome shotgun (WGS) entry which is preliminary data.</text>
</comment>
<accession>A0AAD9Y539</accession>
<dbReference type="InterPro" id="IPR036188">
    <property type="entry name" value="FAD/NAD-bd_sf"/>
</dbReference>
<evidence type="ECO:0000256" key="2">
    <source>
        <dbReference type="ARBA" id="ARBA00022827"/>
    </source>
</evidence>
<dbReference type="EMBL" id="VYYT01000404">
    <property type="protein sequence ID" value="KAK2737255.1"/>
    <property type="molecule type" value="Genomic_DNA"/>
</dbReference>
<dbReference type="InterPro" id="IPR002938">
    <property type="entry name" value="FAD-bd"/>
</dbReference>
<protein>
    <submittedName>
        <fullName evidence="5">2,4-dichlorophenol 6-monooxygenase</fullName>
    </submittedName>
</protein>
<feature type="domain" description="FAD-binding" evidence="4">
    <location>
        <begin position="126"/>
        <end position="302"/>
    </location>
</feature>
<dbReference type="PANTHER" id="PTHR43004">
    <property type="entry name" value="TRK SYSTEM POTASSIUM UPTAKE PROTEIN"/>
    <property type="match status" value="1"/>
</dbReference>
<evidence type="ECO:0000313" key="5">
    <source>
        <dbReference type="EMBL" id="KAK2737255.1"/>
    </source>
</evidence>
<dbReference type="GO" id="GO:0071949">
    <property type="term" value="F:FAD binding"/>
    <property type="evidence" value="ECO:0007669"/>
    <property type="project" value="InterPro"/>
</dbReference>
<keyword evidence="6" id="KW-1185">Reference proteome</keyword>
<evidence type="ECO:0000256" key="1">
    <source>
        <dbReference type="ARBA" id="ARBA00022630"/>
    </source>
</evidence>
<dbReference type="GO" id="GO:0016709">
    <property type="term" value="F:oxidoreductase activity, acting on paired donors, with incorporation or reduction of molecular oxygen, NAD(P)H as one donor, and incorporation of one atom of oxygen"/>
    <property type="evidence" value="ECO:0007669"/>
    <property type="project" value="UniProtKB-ARBA"/>
</dbReference>
<name>A0AAD9Y539_COLKA</name>
<proteinExistence type="predicted"/>